<protein>
    <submittedName>
        <fullName evidence="6">IclR family transcriptional regulator</fullName>
    </submittedName>
</protein>
<keyword evidence="3" id="KW-0804">Transcription</keyword>
<dbReference type="InterPro" id="IPR036390">
    <property type="entry name" value="WH_DNA-bd_sf"/>
</dbReference>
<dbReference type="GO" id="GO:0045892">
    <property type="term" value="P:negative regulation of DNA-templated transcription"/>
    <property type="evidence" value="ECO:0007669"/>
    <property type="project" value="TreeGrafter"/>
</dbReference>
<evidence type="ECO:0000259" key="4">
    <source>
        <dbReference type="PROSITE" id="PS51077"/>
    </source>
</evidence>
<keyword evidence="7" id="KW-1185">Reference proteome</keyword>
<dbReference type="PANTHER" id="PTHR30136:SF34">
    <property type="entry name" value="TRANSCRIPTIONAL REGULATOR"/>
    <property type="match status" value="1"/>
</dbReference>
<reference evidence="6 7" key="1">
    <citation type="submission" date="2019-03" db="EMBL/GenBank/DDBJ databases">
        <title>Genomics of glacier-inhabiting Cryobacterium strains.</title>
        <authorList>
            <person name="Liu Q."/>
            <person name="Xin Y.-H."/>
        </authorList>
    </citation>
    <scope>NUCLEOTIDE SEQUENCE [LARGE SCALE GENOMIC DNA]</scope>
    <source>
        <strain evidence="6 7">Hh14</strain>
    </source>
</reference>
<dbReference type="SMART" id="SM00346">
    <property type="entry name" value="HTH_ICLR"/>
    <property type="match status" value="1"/>
</dbReference>
<dbReference type="RefSeq" id="WP_134518143.1">
    <property type="nucleotide sequence ID" value="NZ_SOHE01000016.1"/>
</dbReference>
<dbReference type="PANTHER" id="PTHR30136">
    <property type="entry name" value="HELIX-TURN-HELIX TRANSCRIPTIONAL REGULATOR, ICLR FAMILY"/>
    <property type="match status" value="1"/>
</dbReference>
<dbReference type="SUPFAM" id="SSF46785">
    <property type="entry name" value="Winged helix' DNA-binding domain"/>
    <property type="match status" value="1"/>
</dbReference>
<dbReference type="GO" id="GO:0003700">
    <property type="term" value="F:DNA-binding transcription factor activity"/>
    <property type="evidence" value="ECO:0007669"/>
    <property type="project" value="TreeGrafter"/>
</dbReference>
<feature type="domain" description="IclR-ED" evidence="5">
    <location>
        <begin position="78"/>
        <end position="261"/>
    </location>
</feature>
<dbReference type="Pfam" id="PF01614">
    <property type="entry name" value="IclR_C"/>
    <property type="match status" value="1"/>
</dbReference>
<name>A0A4R9A9N3_9MICO</name>
<evidence type="ECO:0000313" key="6">
    <source>
        <dbReference type="EMBL" id="TFD54468.1"/>
    </source>
</evidence>
<keyword evidence="2" id="KW-0238">DNA-binding</keyword>
<organism evidence="6 7">
    <name type="scientific">Cryobacterium frigoriphilum</name>
    <dbReference type="NCBI Taxonomy" id="1259150"/>
    <lineage>
        <taxon>Bacteria</taxon>
        <taxon>Bacillati</taxon>
        <taxon>Actinomycetota</taxon>
        <taxon>Actinomycetes</taxon>
        <taxon>Micrococcales</taxon>
        <taxon>Microbacteriaceae</taxon>
        <taxon>Cryobacterium</taxon>
    </lineage>
</organism>
<dbReference type="SUPFAM" id="SSF55781">
    <property type="entry name" value="GAF domain-like"/>
    <property type="match status" value="1"/>
</dbReference>
<evidence type="ECO:0000256" key="1">
    <source>
        <dbReference type="ARBA" id="ARBA00023015"/>
    </source>
</evidence>
<dbReference type="InterPro" id="IPR005471">
    <property type="entry name" value="Tscrpt_reg_IclR_N"/>
</dbReference>
<dbReference type="Gene3D" id="1.10.10.10">
    <property type="entry name" value="Winged helix-like DNA-binding domain superfamily/Winged helix DNA-binding domain"/>
    <property type="match status" value="1"/>
</dbReference>
<evidence type="ECO:0000259" key="5">
    <source>
        <dbReference type="PROSITE" id="PS51078"/>
    </source>
</evidence>
<accession>A0A4R9A9N3</accession>
<keyword evidence="1" id="KW-0805">Transcription regulation</keyword>
<evidence type="ECO:0000256" key="2">
    <source>
        <dbReference type="ARBA" id="ARBA00023125"/>
    </source>
</evidence>
<dbReference type="Proteomes" id="UP000297447">
    <property type="component" value="Unassembled WGS sequence"/>
</dbReference>
<comment type="caution">
    <text evidence="6">The sequence shown here is derived from an EMBL/GenBank/DDBJ whole genome shotgun (WGS) entry which is preliminary data.</text>
</comment>
<dbReference type="InterPro" id="IPR050707">
    <property type="entry name" value="HTH_MetabolicPath_Reg"/>
</dbReference>
<evidence type="ECO:0000256" key="3">
    <source>
        <dbReference type="ARBA" id="ARBA00023163"/>
    </source>
</evidence>
<dbReference type="InterPro" id="IPR014757">
    <property type="entry name" value="Tscrpt_reg_IclR_C"/>
</dbReference>
<dbReference type="InterPro" id="IPR029016">
    <property type="entry name" value="GAF-like_dom_sf"/>
</dbReference>
<dbReference type="EMBL" id="SOHE01000016">
    <property type="protein sequence ID" value="TFD54468.1"/>
    <property type="molecule type" value="Genomic_DNA"/>
</dbReference>
<dbReference type="OrthoDB" id="9807558at2"/>
<feature type="domain" description="HTH iclR-type" evidence="4">
    <location>
        <begin position="17"/>
        <end position="77"/>
    </location>
</feature>
<dbReference type="AlphaFoldDB" id="A0A4R9A9N3"/>
<gene>
    <name evidence="6" type="ORF">E3T55_03270</name>
</gene>
<evidence type="ECO:0000313" key="7">
    <source>
        <dbReference type="Proteomes" id="UP000297447"/>
    </source>
</evidence>
<dbReference type="GO" id="GO:0003677">
    <property type="term" value="F:DNA binding"/>
    <property type="evidence" value="ECO:0007669"/>
    <property type="project" value="UniProtKB-KW"/>
</dbReference>
<dbReference type="InterPro" id="IPR036388">
    <property type="entry name" value="WH-like_DNA-bd_sf"/>
</dbReference>
<sequence>MVTTDDQSGPERPDYFVRSAEMTLAVLLAFTANEPRQTVTQIADKTGVSRARARRFLLTLTDLGYLRSDGKSFELTPRTMDIGASYLANLSLPQVADEHLKRLAVELNETTSLCILDGPDVVYVARIAAPRLLGVSVNVGTRFPAWATSMGRVLLASLPEAVRESYFASLTLQAFTEHSVTSIDQLRVEVEHAAVHGWSLVSQELDDGLRGVAVPVRRGTQVIAAVNVSLQSHRVSAGSIEASVVPLLQKAALAIGDDFGGRRGGVRS</sequence>
<dbReference type="PROSITE" id="PS51078">
    <property type="entry name" value="ICLR_ED"/>
    <property type="match status" value="1"/>
</dbReference>
<dbReference type="Pfam" id="PF09339">
    <property type="entry name" value="HTH_IclR"/>
    <property type="match status" value="1"/>
</dbReference>
<dbReference type="PROSITE" id="PS51077">
    <property type="entry name" value="HTH_ICLR"/>
    <property type="match status" value="1"/>
</dbReference>
<proteinExistence type="predicted"/>
<dbReference type="Gene3D" id="3.30.450.40">
    <property type="match status" value="1"/>
</dbReference>